<dbReference type="EMBL" id="GG745351">
    <property type="protein sequence ID" value="KNE67017.1"/>
    <property type="molecule type" value="Genomic_DNA"/>
</dbReference>
<accession>A0A0L0SWZ6</accession>
<gene>
    <name evidence="1" type="ORF">AMAG_11482</name>
</gene>
<dbReference type="OrthoDB" id="5594712at2759"/>
<protein>
    <submittedName>
        <fullName evidence="1">Uncharacterized protein</fullName>
    </submittedName>
</protein>
<name>A0A0L0SWZ6_ALLM3</name>
<evidence type="ECO:0000313" key="2">
    <source>
        <dbReference type="Proteomes" id="UP000054350"/>
    </source>
</evidence>
<proteinExistence type="predicted"/>
<keyword evidence="2" id="KW-1185">Reference proteome</keyword>
<dbReference type="AlphaFoldDB" id="A0A0L0SWZ6"/>
<dbReference type="VEuPathDB" id="FungiDB:AMAG_11482"/>
<evidence type="ECO:0000313" key="1">
    <source>
        <dbReference type="EMBL" id="KNE67017.1"/>
    </source>
</evidence>
<sequence>MRVFTMEEALRYAAATSTPPHELAGISRKKWGRLKASLHLVPGRDLYRCLAWAGGDLMVAPREDWHDIIRDAHLTRDPDRGHVEHRSLKQTFLAVKARFQTRRSRGGINYDECELYCQSCVCYGALDRAVMEARVHEDGAPATAPVVAAEAAAA</sequence>
<reference evidence="1 2" key="1">
    <citation type="submission" date="2009-11" db="EMBL/GenBank/DDBJ databases">
        <title>Annotation of Allomyces macrogynus ATCC 38327.</title>
        <authorList>
            <consortium name="The Broad Institute Genome Sequencing Platform"/>
            <person name="Russ C."/>
            <person name="Cuomo C."/>
            <person name="Burger G."/>
            <person name="Gray M.W."/>
            <person name="Holland P.W.H."/>
            <person name="King N."/>
            <person name="Lang F.B.F."/>
            <person name="Roger A.J."/>
            <person name="Ruiz-Trillo I."/>
            <person name="Young S.K."/>
            <person name="Zeng Q."/>
            <person name="Gargeya S."/>
            <person name="Fitzgerald M."/>
            <person name="Haas B."/>
            <person name="Abouelleil A."/>
            <person name="Alvarado L."/>
            <person name="Arachchi H.M."/>
            <person name="Berlin A."/>
            <person name="Chapman S.B."/>
            <person name="Gearin G."/>
            <person name="Goldberg J."/>
            <person name="Griggs A."/>
            <person name="Gujja S."/>
            <person name="Hansen M."/>
            <person name="Heiman D."/>
            <person name="Howarth C."/>
            <person name="Larimer J."/>
            <person name="Lui A."/>
            <person name="MacDonald P.J.P."/>
            <person name="McCowen C."/>
            <person name="Montmayeur A."/>
            <person name="Murphy C."/>
            <person name="Neiman D."/>
            <person name="Pearson M."/>
            <person name="Priest M."/>
            <person name="Roberts A."/>
            <person name="Saif S."/>
            <person name="Shea T."/>
            <person name="Sisk P."/>
            <person name="Stolte C."/>
            <person name="Sykes S."/>
            <person name="Wortman J."/>
            <person name="Nusbaum C."/>
            <person name="Birren B."/>
        </authorList>
    </citation>
    <scope>NUCLEOTIDE SEQUENCE [LARGE SCALE GENOMIC DNA]</scope>
    <source>
        <strain evidence="1 2">ATCC 38327</strain>
    </source>
</reference>
<reference evidence="2" key="2">
    <citation type="submission" date="2009-11" db="EMBL/GenBank/DDBJ databases">
        <title>The Genome Sequence of Allomyces macrogynus strain ATCC 38327.</title>
        <authorList>
            <consortium name="The Broad Institute Genome Sequencing Platform"/>
            <person name="Russ C."/>
            <person name="Cuomo C."/>
            <person name="Shea T."/>
            <person name="Young S.K."/>
            <person name="Zeng Q."/>
            <person name="Koehrsen M."/>
            <person name="Haas B."/>
            <person name="Borodovsky M."/>
            <person name="Guigo R."/>
            <person name="Alvarado L."/>
            <person name="Berlin A."/>
            <person name="Borenstein D."/>
            <person name="Chen Z."/>
            <person name="Engels R."/>
            <person name="Freedman E."/>
            <person name="Gellesch M."/>
            <person name="Goldberg J."/>
            <person name="Griggs A."/>
            <person name="Gujja S."/>
            <person name="Heiman D."/>
            <person name="Hepburn T."/>
            <person name="Howarth C."/>
            <person name="Jen D."/>
            <person name="Larson L."/>
            <person name="Lewis B."/>
            <person name="Mehta T."/>
            <person name="Park D."/>
            <person name="Pearson M."/>
            <person name="Roberts A."/>
            <person name="Saif S."/>
            <person name="Shenoy N."/>
            <person name="Sisk P."/>
            <person name="Stolte C."/>
            <person name="Sykes S."/>
            <person name="Walk T."/>
            <person name="White J."/>
            <person name="Yandava C."/>
            <person name="Burger G."/>
            <person name="Gray M.W."/>
            <person name="Holland P.W.H."/>
            <person name="King N."/>
            <person name="Lang F.B.F."/>
            <person name="Roger A.J."/>
            <person name="Ruiz-Trillo I."/>
            <person name="Lander E."/>
            <person name="Nusbaum C."/>
        </authorList>
    </citation>
    <scope>NUCLEOTIDE SEQUENCE [LARGE SCALE GENOMIC DNA]</scope>
    <source>
        <strain evidence="2">ATCC 38327</strain>
    </source>
</reference>
<organism evidence="1 2">
    <name type="scientific">Allomyces macrogynus (strain ATCC 38327)</name>
    <name type="common">Allomyces javanicus var. macrogynus</name>
    <dbReference type="NCBI Taxonomy" id="578462"/>
    <lineage>
        <taxon>Eukaryota</taxon>
        <taxon>Fungi</taxon>
        <taxon>Fungi incertae sedis</taxon>
        <taxon>Blastocladiomycota</taxon>
        <taxon>Blastocladiomycetes</taxon>
        <taxon>Blastocladiales</taxon>
        <taxon>Blastocladiaceae</taxon>
        <taxon>Allomyces</taxon>
    </lineage>
</organism>
<dbReference type="Proteomes" id="UP000054350">
    <property type="component" value="Unassembled WGS sequence"/>
</dbReference>